<proteinExistence type="predicted"/>
<protein>
    <submittedName>
        <fullName evidence="1">Uncharacterized protein</fullName>
    </submittedName>
</protein>
<dbReference type="EMBL" id="CP076129">
    <property type="protein sequence ID" value="QWG09602.1"/>
    <property type="molecule type" value="Genomic_DNA"/>
</dbReference>
<reference evidence="1 2" key="1">
    <citation type="submission" date="2021-05" db="EMBL/GenBank/DDBJ databases">
        <title>Comparative genomic studies on the polysaccharide-degrading batcterial strains of the Flammeovirga genus.</title>
        <authorList>
            <person name="Zewei F."/>
            <person name="Zheng Z."/>
            <person name="Yu L."/>
            <person name="Ruyue G."/>
            <person name="Yanhong M."/>
            <person name="Yuanyuan C."/>
            <person name="Jingyan G."/>
            <person name="Wenjun H."/>
        </authorList>
    </citation>
    <scope>NUCLEOTIDE SEQUENCE [LARGE SCALE GENOMIC DNA]</scope>
    <source>
        <strain evidence="1 2">YS10</strain>
    </source>
</reference>
<organism evidence="1 2">
    <name type="scientific">Flammeovirga kamogawensis</name>
    <dbReference type="NCBI Taxonomy" id="373891"/>
    <lineage>
        <taxon>Bacteria</taxon>
        <taxon>Pseudomonadati</taxon>
        <taxon>Bacteroidota</taxon>
        <taxon>Cytophagia</taxon>
        <taxon>Cytophagales</taxon>
        <taxon>Flammeovirgaceae</taxon>
        <taxon>Flammeovirga</taxon>
    </lineage>
</organism>
<evidence type="ECO:0000313" key="1">
    <source>
        <dbReference type="EMBL" id="QWG09602.1"/>
    </source>
</evidence>
<dbReference type="Proteomes" id="UP000682802">
    <property type="component" value="Chromosome 2"/>
</dbReference>
<name>A0ABX8H201_9BACT</name>
<gene>
    <name evidence="1" type="ORF">KM029_23650</name>
</gene>
<evidence type="ECO:0000313" key="2">
    <source>
        <dbReference type="Proteomes" id="UP000682802"/>
    </source>
</evidence>
<dbReference type="RefSeq" id="WP_144076274.1">
    <property type="nucleotide sequence ID" value="NZ_CP076129.1"/>
</dbReference>
<accession>A0ABX8H201</accession>
<sequence>MELRTRINEIKNHLSSKNINFDDDVTIENSKKISVRSKAEVAEENHLIKICFYFTGYSIAINVPFLPLSELDIDELFLFIREYQSKYFIKEEIEQLIA</sequence>
<keyword evidence="2" id="KW-1185">Reference proteome</keyword>